<feature type="transmembrane region" description="Helical" evidence="6">
    <location>
        <begin position="170"/>
        <end position="192"/>
    </location>
</feature>
<name>A0A8H3LMA4_9GLOM</name>
<keyword evidence="5 6" id="KW-0472">Membrane</keyword>
<organism evidence="7 8">
    <name type="scientific">Rhizophagus clarus</name>
    <dbReference type="NCBI Taxonomy" id="94130"/>
    <lineage>
        <taxon>Eukaryota</taxon>
        <taxon>Fungi</taxon>
        <taxon>Fungi incertae sedis</taxon>
        <taxon>Mucoromycota</taxon>
        <taxon>Glomeromycotina</taxon>
        <taxon>Glomeromycetes</taxon>
        <taxon>Glomerales</taxon>
        <taxon>Glomeraceae</taxon>
        <taxon>Rhizophagus</taxon>
    </lineage>
</organism>
<feature type="transmembrane region" description="Helical" evidence="6">
    <location>
        <begin position="58"/>
        <end position="77"/>
    </location>
</feature>
<evidence type="ECO:0000256" key="5">
    <source>
        <dbReference type="ARBA" id="ARBA00023136"/>
    </source>
</evidence>
<feature type="transmembrane region" description="Helical" evidence="6">
    <location>
        <begin position="23"/>
        <end position="46"/>
    </location>
</feature>
<evidence type="ECO:0000256" key="3">
    <source>
        <dbReference type="ARBA" id="ARBA00022692"/>
    </source>
</evidence>
<keyword evidence="2" id="KW-0813">Transport</keyword>
<proteinExistence type="predicted"/>
<comment type="subcellular location">
    <subcellularLocation>
        <location evidence="1">Membrane</location>
        <topology evidence="1">Multi-pass membrane protein</topology>
    </subcellularLocation>
</comment>
<dbReference type="GO" id="GO:0005886">
    <property type="term" value="C:plasma membrane"/>
    <property type="evidence" value="ECO:0007669"/>
    <property type="project" value="TreeGrafter"/>
</dbReference>
<accession>A0A8H3LMA4</accession>
<sequence length="305" mass="34100">MDKETIINAEHDSKKMAKMKKRCAVTIVSSVGILGFMGALALYLSILQVKENLKTTHTLVNTLDIMIKLSPLFWALYSDTRGTRRKVYMVAMLIVITSSIAAGLVNNIYCGVLIEPPIGGFLTQFINWRAFFWLVGFYAFIMFLLVLFFLPESYQRSQNASKNINPFLPILYYVIQILNAADIGLVFLLSGFGLNIGSYASRKISDCLMGKKLNEYDQDYYLELRLYAAWIVAVNSIETYLVDTLPDTSTSVIALQNIIKSLVASTMIIIADPLDNSIGIGWTFTILITIPSSVSLYSSSFKLLP</sequence>
<dbReference type="PANTHER" id="PTHR23502:SF132">
    <property type="entry name" value="POLYAMINE TRANSPORTER 2-RELATED"/>
    <property type="match status" value="1"/>
</dbReference>
<dbReference type="Proteomes" id="UP000615446">
    <property type="component" value="Unassembled WGS sequence"/>
</dbReference>
<evidence type="ECO:0000256" key="2">
    <source>
        <dbReference type="ARBA" id="ARBA00022448"/>
    </source>
</evidence>
<dbReference type="PANTHER" id="PTHR23502">
    <property type="entry name" value="MAJOR FACILITATOR SUPERFAMILY"/>
    <property type="match status" value="1"/>
</dbReference>
<evidence type="ECO:0000256" key="6">
    <source>
        <dbReference type="SAM" id="Phobius"/>
    </source>
</evidence>
<feature type="transmembrane region" description="Helical" evidence="6">
    <location>
        <begin position="89"/>
        <end position="114"/>
    </location>
</feature>
<dbReference type="OrthoDB" id="440553at2759"/>
<keyword evidence="3 6" id="KW-0812">Transmembrane</keyword>
<evidence type="ECO:0000256" key="1">
    <source>
        <dbReference type="ARBA" id="ARBA00004141"/>
    </source>
</evidence>
<feature type="transmembrane region" description="Helical" evidence="6">
    <location>
        <begin position="126"/>
        <end position="150"/>
    </location>
</feature>
<comment type="caution">
    <text evidence="7">The sequence shown here is derived from an EMBL/GenBank/DDBJ whole genome shotgun (WGS) entry which is preliminary data.</text>
</comment>
<evidence type="ECO:0000313" key="7">
    <source>
        <dbReference type="EMBL" id="GES87913.1"/>
    </source>
</evidence>
<dbReference type="SUPFAM" id="SSF103473">
    <property type="entry name" value="MFS general substrate transporter"/>
    <property type="match status" value="1"/>
</dbReference>
<dbReference type="InterPro" id="IPR036259">
    <property type="entry name" value="MFS_trans_sf"/>
</dbReference>
<gene>
    <name evidence="7" type="ORF">RCL2_001488200</name>
</gene>
<dbReference type="EMBL" id="BLAL01000172">
    <property type="protein sequence ID" value="GES87913.1"/>
    <property type="molecule type" value="Genomic_DNA"/>
</dbReference>
<protein>
    <submittedName>
        <fullName evidence="7">Major facilitator superfamily domain-containing protein</fullName>
    </submittedName>
</protein>
<evidence type="ECO:0000256" key="4">
    <source>
        <dbReference type="ARBA" id="ARBA00022989"/>
    </source>
</evidence>
<dbReference type="Gene3D" id="1.20.1250.20">
    <property type="entry name" value="MFS general substrate transporter like domains"/>
    <property type="match status" value="1"/>
</dbReference>
<keyword evidence="4 6" id="KW-1133">Transmembrane helix</keyword>
<feature type="transmembrane region" description="Helical" evidence="6">
    <location>
        <begin position="277"/>
        <end position="297"/>
    </location>
</feature>
<dbReference type="AlphaFoldDB" id="A0A8H3LMA4"/>
<evidence type="ECO:0000313" key="8">
    <source>
        <dbReference type="Proteomes" id="UP000615446"/>
    </source>
</evidence>
<dbReference type="GO" id="GO:0022857">
    <property type="term" value="F:transmembrane transporter activity"/>
    <property type="evidence" value="ECO:0007669"/>
    <property type="project" value="TreeGrafter"/>
</dbReference>
<reference evidence="7" key="1">
    <citation type="submission" date="2019-10" db="EMBL/GenBank/DDBJ databases">
        <title>Conservation and host-specific expression of non-tandemly repeated heterogenous ribosome RNA gene in arbuscular mycorrhizal fungi.</title>
        <authorList>
            <person name="Maeda T."/>
            <person name="Kobayashi Y."/>
            <person name="Nakagawa T."/>
            <person name="Ezawa T."/>
            <person name="Yamaguchi K."/>
            <person name="Bino T."/>
            <person name="Nishimoto Y."/>
            <person name="Shigenobu S."/>
            <person name="Kawaguchi M."/>
        </authorList>
    </citation>
    <scope>NUCLEOTIDE SEQUENCE</scope>
    <source>
        <strain evidence="7">HR1</strain>
    </source>
</reference>